<dbReference type="InterPro" id="IPR008949">
    <property type="entry name" value="Isoprenoid_synthase_dom_sf"/>
</dbReference>
<gene>
    <name evidence="6" type="ORF">B4U79_03573</name>
</gene>
<dbReference type="Proteomes" id="UP000285301">
    <property type="component" value="Unassembled WGS sequence"/>
</dbReference>
<evidence type="ECO:0000256" key="2">
    <source>
        <dbReference type="ARBA" id="ARBA00023125"/>
    </source>
</evidence>
<dbReference type="InterPro" id="IPR011598">
    <property type="entry name" value="bHLH_dom"/>
</dbReference>
<dbReference type="SMART" id="SM00353">
    <property type="entry name" value="HLH"/>
    <property type="match status" value="1"/>
</dbReference>
<dbReference type="Pfam" id="PF00494">
    <property type="entry name" value="SQS_PSY"/>
    <property type="match status" value="1"/>
</dbReference>
<evidence type="ECO:0000256" key="4">
    <source>
        <dbReference type="SAM" id="Phobius"/>
    </source>
</evidence>
<proteinExistence type="predicted"/>
<dbReference type="EMBL" id="NCKU01003742">
    <property type="protein sequence ID" value="RWS07004.1"/>
    <property type="molecule type" value="Genomic_DNA"/>
</dbReference>
<feature type="transmembrane region" description="Helical" evidence="4">
    <location>
        <begin position="35"/>
        <end position="59"/>
    </location>
</feature>
<dbReference type="SUPFAM" id="SSF47459">
    <property type="entry name" value="HLH, helix-loop-helix DNA-binding domain"/>
    <property type="match status" value="1"/>
</dbReference>
<dbReference type="InterPro" id="IPR002060">
    <property type="entry name" value="Squ/phyt_synthse"/>
</dbReference>
<keyword evidence="2" id="KW-0238">DNA-binding</keyword>
<dbReference type="GO" id="GO:0007517">
    <property type="term" value="P:muscle organ development"/>
    <property type="evidence" value="ECO:0007669"/>
    <property type="project" value="InterPro"/>
</dbReference>
<dbReference type="GO" id="GO:0046983">
    <property type="term" value="F:protein dimerization activity"/>
    <property type="evidence" value="ECO:0007669"/>
    <property type="project" value="InterPro"/>
</dbReference>
<dbReference type="SUPFAM" id="SSF48576">
    <property type="entry name" value="Terpenoid synthases"/>
    <property type="match status" value="1"/>
</dbReference>
<dbReference type="Pfam" id="PF00010">
    <property type="entry name" value="HLH"/>
    <property type="match status" value="1"/>
</dbReference>
<sequence length="636" mass="74667">QQSKFKGHLIRWIPIAVFSATFILFFINSSEKSTYLRIIICSLIPLIALLWFGVGNYIWHRKLSVSISIFVPIAYSALLNYTVIKNENFEQKFDSSLLIFYIPIEELTFTALYTTLVVFFCCAFDRSVGIWDTFPEFFDSENPKLLTIYRNLVKAFTISDYNLPQQPLEDLSVCHNVLQKLSVSGTFYYASFCFPYGVRQLYTIVYAFDSVTDDMIDTMSSNSLSNKDEEVKNRRRKLHILKRFIREAFNQSSSNTTFDCKNKVDFNSNLYSKINWSIYEKEFAADEIACFRALNRISFLLDSKPFEELLAGYEWDLNGRVPKNMEELVQYTAYVASSVGETCAYFFYNKVVFGYRKMQINGKNFQKMIQCARDCGTVLQLVNIARDIVKDSEELKRCYIPIEFLENAEEELNLLTKKQDPWAIGEEKLRKYALKLIDYSDFLIKKGIEGVRMLPKEVQYPLYAMLILYYEIGDRIKMNPGYAHKEFIEFTWILEDFVKFCLFLLGSVEFCWILKDFNKFSSNVNDYCLLIGSDLKKVKCLVWTCKVCKRSNYSNADKRRAATLRERRRLRKVNEAFEELKKKTFPKSTQKLSKVEILRNAIQYIESLEQMLNEDDTSRIQNELTVKSEKYLRFDE</sequence>
<dbReference type="PANTHER" id="PTHR11534">
    <property type="entry name" value="MYOGENIC FACTOR"/>
    <property type="match status" value="1"/>
</dbReference>
<dbReference type="PANTHER" id="PTHR11534:SF9">
    <property type="entry name" value="MYOGENIC-DETERMINATION PROTEIN"/>
    <property type="match status" value="1"/>
</dbReference>
<dbReference type="InterPro" id="IPR039704">
    <property type="entry name" value="Myogenic_factor"/>
</dbReference>
<comment type="subcellular location">
    <subcellularLocation>
        <location evidence="1">Nucleus</location>
    </subcellularLocation>
</comment>
<dbReference type="AlphaFoldDB" id="A0A3S3QCA1"/>
<dbReference type="GO" id="GO:0045663">
    <property type="term" value="P:positive regulation of myoblast differentiation"/>
    <property type="evidence" value="ECO:0007669"/>
    <property type="project" value="TreeGrafter"/>
</dbReference>
<feature type="domain" description="BHLH" evidence="5">
    <location>
        <begin position="557"/>
        <end position="608"/>
    </location>
</feature>
<evidence type="ECO:0000256" key="3">
    <source>
        <dbReference type="ARBA" id="ARBA00023242"/>
    </source>
</evidence>
<evidence type="ECO:0000259" key="5">
    <source>
        <dbReference type="PROSITE" id="PS50888"/>
    </source>
</evidence>
<evidence type="ECO:0000313" key="7">
    <source>
        <dbReference type="Proteomes" id="UP000285301"/>
    </source>
</evidence>
<protein>
    <submittedName>
        <fullName evidence="6">Bifunctional lycopene cyclase/phytoene synthase-like isoform X2</fullName>
    </submittedName>
</protein>
<evidence type="ECO:0000256" key="1">
    <source>
        <dbReference type="ARBA" id="ARBA00004123"/>
    </source>
</evidence>
<keyword evidence="7" id="KW-1185">Reference proteome</keyword>
<feature type="transmembrane region" description="Helical" evidence="4">
    <location>
        <begin position="96"/>
        <end position="120"/>
    </location>
</feature>
<dbReference type="CDD" id="cd19699">
    <property type="entry name" value="bHLH_TS_dMYOD_like"/>
    <property type="match status" value="1"/>
</dbReference>
<dbReference type="FunFam" id="4.10.280.10:FF:000005">
    <property type="entry name" value="Myogenic factor"/>
    <property type="match status" value="1"/>
</dbReference>
<dbReference type="PROSITE" id="PS50888">
    <property type="entry name" value="BHLH"/>
    <property type="match status" value="1"/>
</dbReference>
<dbReference type="GO" id="GO:0000981">
    <property type="term" value="F:DNA-binding transcription factor activity, RNA polymerase II-specific"/>
    <property type="evidence" value="ECO:0007669"/>
    <property type="project" value="TreeGrafter"/>
</dbReference>
<keyword evidence="4" id="KW-0472">Membrane</keyword>
<comment type="caution">
    <text evidence="6">The sequence shown here is derived from an EMBL/GenBank/DDBJ whole genome shotgun (WGS) entry which is preliminary data.</text>
</comment>
<dbReference type="GO" id="GO:0000978">
    <property type="term" value="F:RNA polymerase II cis-regulatory region sequence-specific DNA binding"/>
    <property type="evidence" value="ECO:0007669"/>
    <property type="project" value="TreeGrafter"/>
</dbReference>
<dbReference type="OrthoDB" id="10049614at2759"/>
<keyword evidence="4" id="KW-1133">Transmembrane helix</keyword>
<dbReference type="Gene3D" id="1.10.600.10">
    <property type="entry name" value="Farnesyl Diphosphate Synthase"/>
    <property type="match status" value="1"/>
</dbReference>
<evidence type="ECO:0000313" key="6">
    <source>
        <dbReference type="EMBL" id="RWS07004.1"/>
    </source>
</evidence>
<dbReference type="GO" id="GO:0005634">
    <property type="term" value="C:nucleus"/>
    <property type="evidence" value="ECO:0007669"/>
    <property type="project" value="UniProtKB-SubCell"/>
</dbReference>
<accession>A0A3S3QCA1</accession>
<feature type="non-terminal residue" evidence="6">
    <location>
        <position position="636"/>
    </location>
</feature>
<dbReference type="InterPro" id="IPR036638">
    <property type="entry name" value="HLH_DNA-bd_sf"/>
</dbReference>
<organism evidence="6 7">
    <name type="scientific">Dinothrombium tinctorium</name>
    <dbReference type="NCBI Taxonomy" id="1965070"/>
    <lineage>
        <taxon>Eukaryota</taxon>
        <taxon>Metazoa</taxon>
        <taxon>Ecdysozoa</taxon>
        <taxon>Arthropoda</taxon>
        <taxon>Chelicerata</taxon>
        <taxon>Arachnida</taxon>
        <taxon>Acari</taxon>
        <taxon>Acariformes</taxon>
        <taxon>Trombidiformes</taxon>
        <taxon>Prostigmata</taxon>
        <taxon>Anystina</taxon>
        <taxon>Parasitengona</taxon>
        <taxon>Trombidioidea</taxon>
        <taxon>Trombidiidae</taxon>
        <taxon>Dinothrombium</taxon>
    </lineage>
</organism>
<keyword evidence="3" id="KW-0539">Nucleus</keyword>
<reference evidence="6 7" key="1">
    <citation type="journal article" date="2018" name="Gigascience">
        <title>Genomes of trombidid mites reveal novel predicted allergens and laterally-transferred genes associated with secondary metabolism.</title>
        <authorList>
            <person name="Dong X."/>
            <person name="Chaisiri K."/>
            <person name="Xia D."/>
            <person name="Armstrong S.D."/>
            <person name="Fang Y."/>
            <person name="Donnelly M.J."/>
            <person name="Kadowaki T."/>
            <person name="McGarry J.W."/>
            <person name="Darby A.C."/>
            <person name="Makepeace B.L."/>
        </authorList>
    </citation>
    <scope>NUCLEOTIDE SEQUENCE [LARGE SCALE GENOMIC DNA]</scope>
    <source>
        <strain evidence="6">UoL-WK</strain>
    </source>
</reference>
<feature type="non-terminal residue" evidence="6">
    <location>
        <position position="1"/>
    </location>
</feature>
<dbReference type="Gene3D" id="4.10.280.10">
    <property type="entry name" value="Helix-loop-helix DNA-binding domain"/>
    <property type="match status" value="1"/>
</dbReference>
<dbReference type="STRING" id="1965070.A0A3S3QCA1"/>
<feature type="transmembrane region" description="Helical" evidence="4">
    <location>
        <begin position="12"/>
        <end position="28"/>
    </location>
</feature>
<feature type="transmembrane region" description="Helical" evidence="4">
    <location>
        <begin position="65"/>
        <end position="84"/>
    </location>
</feature>
<keyword evidence="4" id="KW-0812">Transmembrane</keyword>
<name>A0A3S3QCA1_9ACAR</name>